<accession>A0ABU0S841</accession>
<dbReference type="EMBL" id="JAUSZT010000003">
    <property type="protein sequence ID" value="MDQ0996916.1"/>
    <property type="molecule type" value="Genomic_DNA"/>
</dbReference>
<proteinExistence type="predicted"/>
<sequence length="78" mass="8420">MSAPVNTGGPAFPLINRDYQEAYGGHPGMTLRDWFAGQALSGLLATYPTDEVAWERVAFRSYGLADAMIAEREKGGAK</sequence>
<name>A0ABU0S841_9HYPH</name>
<dbReference type="Proteomes" id="UP001237780">
    <property type="component" value="Unassembled WGS sequence"/>
</dbReference>
<evidence type="ECO:0000313" key="1">
    <source>
        <dbReference type="EMBL" id="MDQ0996916.1"/>
    </source>
</evidence>
<gene>
    <name evidence="1" type="ORF">QFZ34_002098</name>
</gene>
<evidence type="ECO:0000313" key="2">
    <source>
        <dbReference type="Proteomes" id="UP001237780"/>
    </source>
</evidence>
<reference evidence="1 2" key="1">
    <citation type="submission" date="2023-07" db="EMBL/GenBank/DDBJ databases">
        <title>Comparative genomics of wheat-associated soil bacteria to identify genetic determinants of phenazine resistance.</title>
        <authorList>
            <person name="Mouncey N."/>
        </authorList>
    </citation>
    <scope>NUCLEOTIDE SEQUENCE [LARGE SCALE GENOMIC DNA]</scope>
    <source>
        <strain evidence="1 2">W4I11</strain>
    </source>
</reference>
<protein>
    <submittedName>
        <fullName evidence="1">Uncharacterized protein</fullName>
    </submittedName>
</protein>
<dbReference type="RefSeq" id="WP_307280265.1">
    <property type="nucleotide sequence ID" value="NZ_JAUSZT010000003.1"/>
</dbReference>
<organism evidence="1 2">
    <name type="scientific">Phyllobacterium ifriqiyense</name>
    <dbReference type="NCBI Taxonomy" id="314238"/>
    <lineage>
        <taxon>Bacteria</taxon>
        <taxon>Pseudomonadati</taxon>
        <taxon>Pseudomonadota</taxon>
        <taxon>Alphaproteobacteria</taxon>
        <taxon>Hyphomicrobiales</taxon>
        <taxon>Phyllobacteriaceae</taxon>
        <taxon>Phyllobacterium</taxon>
    </lineage>
</organism>
<keyword evidence="2" id="KW-1185">Reference proteome</keyword>
<comment type="caution">
    <text evidence="1">The sequence shown here is derived from an EMBL/GenBank/DDBJ whole genome shotgun (WGS) entry which is preliminary data.</text>
</comment>